<proteinExistence type="predicted"/>
<reference evidence="3" key="1">
    <citation type="journal article" date="2018" name="Genome Announc.">
        <title>Draft Genome Sequence of the Nitrogen-Fixing and Hormogonia-Inducing Cyanobacterium Nostoc cycadae Strain WK-1, Isolated from the Coralloid Roots of Cycas revoluta.</title>
        <authorList>
            <person name="Kanesaki Y."/>
            <person name="Hirose M."/>
            <person name="Hirose Y."/>
            <person name="Fujisawa T."/>
            <person name="Nakamura Y."/>
            <person name="Watanabe S."/>
            <person name="Matsunaga S."/>
            <person name="Uchida H."/>
            <person name="Murakami A."/>
        </authorList>
    </citation>
    <scope>NUCLEOTIDE SEQUENCE [LARGE SCALE GENOMIC DNA]</scope>
    <source>
        <strain evidence="3">WK-1</strain>
    </source>
</reference>
<evidence type="ECO:0000313" key="2">
    <source>
        <dbReference type="EMBL" id="GBE92771.1"/>
    </source>
</evidence>
<dbReference type="RefSeq" id="WP_103125026.1">
    <property type="nucleotide sequence ID" value="NZ_DF978428.1"/>
</dbReference>
<organism evidence="2 3">
    <name type="scientific">Nostoc cycadae WK-1</name>
    <dbReference type="NCBI Taxonomy" id="1861711"/>
    <lineage>
        <taxon>Bacteria</taxon>
        <taxon>Bacillati</taxon>
        <taxon>Cyanobacteriota</taxon>
        <taxon>Cyanophyceae</taxon>
        <taxon>Nostocales</taxon>
        <taxon>Nostocaceae</taxon>
        <taxon>Nostoc</taxon>
    </lineage>
</organism>
<comment type="caution">
    <text evidence="2">The sequence shown here is derived from an EMBL/GenBank/DDBJ whole genome shotgun (WGS) entry which is preliminary data.</text>
</comment>
<dbReference type="Proteomes" id="UP000236527">
    <property type="component" value="Unassembled WGS sequence"/>
</dbReference>
<name>A0A2H6LHS2_9NOSO</name>
<gene>
    <name evidence="2" type="ORF">NCWK1_2530</name>
</gene>
<evidence type="ECO:0000313" key="3">
    <source>
        <dbReference type="Proteomes" id="UP000236527"/>
    </source>
</evidence>
<feature type="transmembrane region" description="Helical" evidence="1">
    <location>
        <begin position="6"/>
        <end position="28"/>
    </location>
</feature>
<dbReference type="EMBL" id="BDGE01000042">
    <property type="protein sequence ID" value="GBE92771.1"/>
    <property type="molecule type" value="Genomic_DNA"/>
</dbReference>
<keyword evidence="3" id="KW-1185">Reference proteome</keyword>
<protein>
    <submittedName>
        <fullName evidence="2">Uncharacterized protein</fullName>
    </submittedName>
</protein>
<sequence>MPDSAFIIFIVFGFIWVAMGAVAVIALFKSEGQKIRLDKWGLLVTIPIIIPIVIVLLYQVIKPLIE</sequence>
<keyword evidence="1" id="KW-1133">Transmembrane helix</keyword>
<dbReference type="AlphaFoldDB" id="A0A2H6LHS2"/>
<accession>A0A2H6LHS2</accession>
<evidence type="ECO:0000256" key="1">
    <source>
        <dbReference type="SAM" id="Phobius"/>
    </source>
</evidence>
<feature type="transmembrane region" description="Helical" evidence="1">
    <location>
        <begin position="40"/>
        <end position="61"/>
    </location>
</feature>
<keyword evidence="1" id="KW-0812">Transmembrane</keyword>
<keyword evidence="1" id="KW-0472">Membrane</keyword>